<dbReference type="AlphaFoldDB" id="A0A0E9SN93"/>
<evidence type="ECO:0000313" key="1">
    <source>
        <dbReference type="EMBL" id="JAH42150.1"/>
    </source>
</evidence>
<organism evidence="1">
    <name type="scientific">Anguilla anguilla</name>
    <name type="common">European freshwater eel</name>
    <name type="synonym">Muraena anguilla</name>
    <dbReference type="NCBI Taxonomy" id="7936"/>
    <lineage>
        <taxon>Eukaryota</taxon>
        <taxon>Metazoa</taxon>
        <taxon>Chordata</taxon>
        <taxon>Craniata</taxon>
        <taxon>Vertebrata</taxon>
        <taxon>Euteleostomi</taxon>
        <taxon>Actinopterygii</taxon>
        <taxon>Neopterygii</taxon>
        <taxon>Teleostei</taxon>
        <taxon>Anguilliformes</taxon>
        <taxon>Anguillidae</taxon>
        <taxon>Anguilla</taxon>
    </lineage>
</organism>
<accession>A0A0E9SN93</accession>
<reference evidence="1" key="2">
    <citation type="journal article" date="2015" name="Fish Shellfish Immunol.">
        <title>Early steps in the European eel (Anguilla anguilla)-Vibrio vulnificus interaction in the gills: Role of the RtxA13 toxin.</title>
        <authorList>
            <person name="Callol A."/>
            <person name="Pajuelo D."/>
            <person name="Ebbesson L."/>
            <person name="Teles M."/>
            <person name="MacKenzie S."/>
            <person name="Amaro C."/>
        </authorList>
    </citation>
    <scope>NUCLEOTIDE SEQUENCE</scope>
</reference>
<dbReference type="EMBL" id="GBXM01066427">
    <property type="protein sequence ID" value="JAH42150.1"/>
    <property type="molecule type" value="Transcribed_RNA"/>
</dbReference>
<proteinExistence type="predicted"/>
<name>A0A0E9SN93_ANGAN</name>
<sequence>MKRGEMNNNTRSLFSCLCIYCAFKHRIPPPPKCNHLNFVFVHKNDEEKKVYLKIICKFTICMS</sequence>
<protein>
    <submittedName>
        <fullName evidence="1">Uncharacterized protein</fullName>
    </submittedName>
</protein>
<reference evidence="1" key="1">
    <citation type="submission" date="2014-11" db="EMBL/GenBank/DDBJ databases">
        <authorList>
            <person name="Amaro Gonzalez C."/>
        </authorList>
    </citation>
    <scope>NUCLEOTIDE SEQUENCE</scope>
</reference>